<gene>
    <name evidence="1" type="ORF">ARMGADRAFT_1028512</name>
</gene>
<accession>A0A2H3DIP0</accession>
<reference evidence="2" key="1">
    <citation type="journal article" date="2017" name="Nat. Ecol. Evol.">
        <title>Genome expansion and lineage-specific genetic innovations in the forest pathogenic fungi Armillaria.</title>
        <authorList>
            <person name="Sipos G."/>
            <person name="Prasanna A.N."/>
            <person name="Walter M.C."/>
            <person name="O'Connor E."/>
            <person name="Balint B."/>
            <person name="Krizsan K."/>
            <person name="Kiss B."/>
            <person name="Hess J."/>
            <person name="Varga T."/>
            <person name="Slot J."/>
            <person name="Riley R."/>
            <person name="Boka B."/>
            <person name="Rigling D."/>
            <person name="Barry K."/>
            <person name="Lee J."/>
            <person name="Mihaltcheva S."/>
            <person name="LaButti K."/>
            <person name="Lipzen A."/>
            <person name="Waldron R."/>
            <person name="Moloney N.M."/>
            <person name="Sperisen C."/>
            <person name="Kredics L."/>
            <person name="Vagvoelgyi C."/>
            <person name="Patrignani A."/>
            <person name="Fitzpatrick D."/>
            <person name="Nagy I."/>
            <person name="Doyle S."/>
            <person name="Anderson J.B."/>
            <person name="Grigoriev I.V."/>
            <person name="Gueldener U."/>
            <person name="Muensterkoetter M."/>
            <person name="Nagy L.G."/>
        </authorList>
    </citation>
    <scope>NUCLEOTIDE SEQUENCE [LARGE SCALE GENOMIC DNA]</scope>
    <source>
        <strain evidence="2">Ar21-2</strain>
    </source>
</reference>
<keyword evidence="2" id="KW-1185">Reference proteome</keyword>
<evidence type="ECO:0000313" key="2">
    <source>
        <dbReference type="Proteomes" id="UP000217790"/>
    </source>
</evidence>
<proteinExistence type="predicted"/>
<sequence length="105" mass="12330">MAWRLDTKNAKTSDNRRAKIYELIEEIHTRWRKPSYEKMKDCSKMVEKLLAKEEYLRMEGEASPTFKAASGRHALRELFRFGQVAHVEVQAGQSEDIIKRSLMKT</sequence>
<dbReference type="OrthoDB" id="265717at2759"/>
<name>A0A2H3DIP0_ARMGA</name>
<organism evidence="1 2">
    <name type="scientific">Armillaria gallica</name>
    <name type="common">Bulbous honey fungus</name>
    <name type="synonym">Armillaria bulbosa</name>
    <dbReference type="NCBI Taxonomy" id="47427"/>
    <lineage>
        <taxon>Eukaryota</taxon>
        <taxon>Fungi</taxon>
        <taxon>Dikarya</taxon>
        <taxon>Basidiomycota</taxon>
        <taxon>Agaricomycotina</taxon>
        <taxon>Agaricomycetes</taxon>
        <taxon>Agaricomycetidae</taxon>
        <taxon>Agaricales</taxon>
        <taxon>Marasmiineae</taxon>
        <taxon>Physalacriaceae</taxon>
        <taxon>Armillaria</taxon>
    </lineage>
</organism>
<evidence type="ECO:0000313" key="1">
    <source>
        <dbReference type="EMBL" id="PBK95085.1"/>
    </source>
</evidence>
<dbReference type="AlphaFoldDB" id="A0A2H3DIP0"/>
<dbReference type="EMBL" id="KZ293652">
    <property type="protein sequence ID" value="PBK95085.1"/>
    <property type="molecule type" value="Genomic_DNA"/>
</dbReference>
<dbReference type="STRING" id="47427.A0A2H3DIP0"/>
<protein>
    <submittedName>
        <fullName evidence="1">Uncharacterized protein</fullName>
    </submittedName>
</protein>
<dbReference type="Proteomes" id="UP000217790">
    <property type="component" value="Unassembled WGS sequence"/>
</dbReference>
<dbReference type="InParanoid" id="A0A2H3DIP0"/>